<feature type="domain" description="Ubiquitin-like" evidence="3">
    <location>
        <begin position="333"/>
        <end position="412"/>
    </location>
</feature>
<feature type="repeat" description="WD" evidence="1">
    <location>
        <begin position="791"/>
        <end position="806"/>
    </location>
</feature>
<dbReference type="PANTHER" id="PTHR38886:SF1">
    <property type="entry name" value="NACHT-NTPASE AND P-LOOP NTPASES N-TERMINAL DOMAIN-CONTAINING PROTEIN"/>
    <property type="match status" value="1"/>
</dbReference>
<evidence type="ECO:0000259" key="3">
    <source>
        <dbReference type="Pfam" id="PF22893"/>
    </source>
</evidence>
<keyword evidence="5" id="KW-1185">Reference proteome</keyword>
<dbReference type="PANTHER" id="PTHR38886">
    <property type="entry name" value="SESA DOMAIN-CONTAINING PROTEIN"/>
    <property type="match status" value="1"/>
</dbReference>
<gene>
    <name evidence="4" type="ORF">LHYA1_G001886</name>
</gene>
<dbReference type="RefSeq" id="XP_031008225.1">
    <property type="nucleotide sequence ID" value="XM_031146864.1"/>
</dbReference>
<dbReference type="PROSITE" id="PS50082">
    <property type="entry name" value="WD_REPEATS_2"/>
    <property type="match status" value="1"/>
</dbReference>
<dbReference type="EMBL" id="QGMH01000018">
    <property type="protein sequence ID" value="TVY29438.1"/>
    <property type="molecule type" value="Genomic_DNA"/>
</dbReference>
<proteinExistence type="predicted"/>
<protein>
    <recommendedName>
        <fullName evidence="3">Ubiquitin-like domain-containing protein</fullName>
    </recommendedName>
</protein>
<dbReference type="Proteomes" id="UP000431533">
    <property type="component" value="Unassembled WGS sequence"/>
</dbReference>
<dbReference type="OrthoDB" id="3045089at2759"/>
<dbReference type="AlphaFoldDB" id="A0A8H8U2X1"/>
<dbReference type="GeneID" id="41982084"/>
<dbReference type="InterPro" id="IPR015943">
    <property type="entry name" value="WD40/YVTN_repeat-like_dom_sf"/>
</dbReference>
<keyword evidence="2" id="KW-0732">Signal</keyword>
<evidence type="ECO:0000256" key="1">
    <source>
        <dbReference type="PROSITE-ProRule" id="PRU00221"/>
    </source>
</evidence>
<dbReference type="Gene3D" id="2.130.10.10">
    <property type="entry name" value="YVTN repeat-like/Quinoprotein amine dehydrogenase"/>
    <property type="match status" value="1"/>
</dbReference>
<dbReference type="InterPro" id="IPR054464">
    <property type="entry name" value="ULD_fung"/>
</dbReference>
<accession>A0A8H8U2X1</accession>
<dbReference type="SUPFAM" id="SSF50978">
    <property type="entry name" value="WD40 repeat-like"/>
    <property type="match status" value="1"/>
</dbReference>
<dbReference type="InterPro" id="IPR036322">
    <property type="entry name" value="WD40_repeat_dom_sf"/>
</dbReference>
<feature type="chain" id="PRO_5034456286" description="Ubiquitin-like domain-containing protein" evidence="2">
    <location>
        <begin position="25"/>
        <end position="806"/>
    </location>
</feature>
<evidence type="ECO:0000256" key="2">
    <source>
        <dbReference type="SAM" id="SignalP"/>
    </source>
</evidence>
<name>A0A8H8U2X1_9HELO</name>
<keyword evidence="1" id="KW-0853">WD repeat</keyword>
<evidence type="ECO:0000313" key="5">
    <source>
        <dbReference type="Proteomes" id="UP000431533"/>
    </source>
</evidence>
<dbReference type="Pfam" id="PF22893">
    <property type="entry name" value="ULD_2"/>
    <property type="match status" value="1"/>
</dbReference>
<organism evidence="4 5">
    <name type="scientific">Lachnellula hyalina</name>
    <dbReference type="NCBI Taxonomy" id="1316788"/>
    <lineage>
        <taxon>Eukaryota</taxon>
        <taxon>Fungi</taxon>
        <taxon>Dikarya</taxon>
        <taxon>Ascomycota</taxon>
        <taxon>Pezizomycotina</taxon>
        <taxon>Leotiomycetes</taxon>
        <taxon>Helotiales</taxon>
        <taxon>Lachnaceae</taxon>
        <taxon>Lachnellula</taxon>
    </lineage>
</organism>
<evidence type="ECO:0000313" key="4">
    <source>
        <dbReference type="EMBL" id="TVY29438.1"/>
    </source>
</evidence>
<feature type="signal peptide" evidence="2">
    <location>
        <begin position="1"/>
        <end position="24"/>
    </location>
</feature>
<comment type="caution">
    <text evidence="4">The sequence shown here is derived from an EMBL/GenBank/DDBJ whole genome shotgun (WGS) entry which is preliminary data.</text>
</comment>
<sequence>MAGFGWSVGDLVASLQLVVKIAGALKETGGAKSDYQESIEFLFGLETTLQNLRSVSPIVVHQSQESAVQLEAQKIVKPLSIFLAKIQKFDGALGLESKRNPWRTAPRKVQWAIFVSKEVKKLRDRISVPMFSLNILLQSQTLHAVSSLQERLPSDISERLASGIESAVSKGLRDEFDSLRGMMGNYEVDSTMTPGDNSQEAEQTTQSLAALSPEQLPLSQPAGQFPDSCLNSRLEKLANDQLVEMKSLKRSLSTITALQRLPRANSSHEDPCLSSTTPFSELKTTFAKCMVLLALSLRELFNSILIYLGPHFLLFMLTLKEMGSRIPKMLLDNNSILFEDVLGRRKYLPIEFFQHYNVFNTFLRESFTGAPGQRYVLNQQYRLNDSRNELVDSTTWRKTIKNRSKIMMSVMLEKLTEDEVSCPRCWMPGSSTQLGTIVQCSSCSLIYTTNVSMNVSAQTNQLDSSKASEAGPKDANLPSISSEVLAPEIYPSGNEWTEAERSWISVKNNKPKGGDSPNLSGEPTALPWASHQDLIHFKRVQIADLPNQKILPQSSALLQLLVVLSRMRDLIDYAMPRSGTQHSIQQSLDAVLAQITNCTQMIHVFFEHQSFEVLKLITGPDWKTKTWSIAWFGSVRLSEESKELISVARLLCQDLQRNHKIVTTNEVFAQWNQTVTLFNIRSVALKSSLDLLKNIDDAWMSGGQRIRREIISFPNSQIDQEDIANDTPGDHGAATCLVVTPRYIIVALDNKSISIFDHKNNFLRNLQGHQTAVWAMAVHVENDDMLVSGGAGGVDRNVHVWDMNTG</sequence>
<dbReference type="InterPro" id="IPR001680">
    <property type="entry name" value="WD40_rpt"/>
</dbReference>
<dbReference type="SMART" id="SM00320">
    <property type="entry name" value="WD40"/>
    <property type="match status" value="2"/>
</dbReference>
<reference evidence="4 5" key="1">
    <citation type="submission" date="2018-05" db="EMBL/GenBank/DDBJ databases">
        <title>Genome sequencing and assembly of the regulated plant pathogen Lachnellula willkommii and related sister species for the development of diagnostic species identification markers.</title>
        <authorList>
            <person name="Giroux E."/>
            <person name="Bilodeau G."/>
        </authorList>
    </citation>
    <scope>NUCLEOTIDE SEQUENCE [LARGE SCALE GENOMIC DNA]</scope>
    <source>
        <strain evidence="4 5">CBS 185.66</strain>
    </source>
</reference>